<dbReference type="Pfam" id="PF10277">
    <property type="entry name" value="Frag1"/>
    <property type="match status" value="1"/>
</dbReference>
<comment type="caution">
    <text evidence="12">The sequence shown here is derived from an EMBL/GenBank/DDBJ whole genome shotgun (WGS) entry which is preliminary data.</text>
</comment>
<feature type="compositionally biased region" description="Low complexity" evidence="9">
    <location>
        <begin position="1073"/>
        <end position="1088"/>
    </location>
</feature>
<feature type="active site" description="Nucleophile; Schiff-base intermediate with DNA; for 5'-dRP lyase activity" evidence="8">
    <location>
        <position position="1193"/>
    </location>
</feature>
<dbReference type="PRINTS" id="PR00870">
    <property type="entry name" value="DNAPOLXBETA"/>
</dbReference>
<feature type="transmembrane region" description="Helical" evidence="10">
    <location>
        <begin position="571"/>
        <end position="597"/>
    </location>
</feature>
<dbReference type="PANTHER" id="PTHR14859">
    <property type="entry name" value="CALCOFLUOR WHITE HYPERSENSITIVE PROTEIN PRECURSOR"/>
    <property type="match status" value="1"/>
</dbReference>
<feature type="transmembrane region" description="Helical" evidence="10">
    <location>
        <begin position="351"/>
        <end position="372"/>
    </location>
</feature>
<dbReference type="SUPFAM" id="SSF81301">
    <property type="entry name" value="Nucleotidyltransferase"/>
    <property type="match status" value="1"/>
</dbReference>
<dbReference type="InterPro" id="IPR029398">
    <property type="entry name" value="PolB_thumb"/>
</dbReference>
<feature type="transmembrane region" description="Helical" evidence="10">
    <location>
        <begin position="378"/>
        <end position="395"/>
    </location>
</feature>
<feature type="transmembrane region" description="Helical" evidence="10">
    <location>
        <begin position="520"/>
        <end position="538"/>
    </location>
</feature>
<sequence length="1503" mass="170602">MVTINGKIIPLTHTICASAAFLVALVTGYSLHFHKIVENAHYGYPDEWFPSVSATIGDRYPERSIFQILIALTAFPRFLLLLGHYYINRSITTLIIGTLRTVSCGGWVYITSTDDHDTHDIFMIVYIVLTLPWDILILKLSKFKKAKITMTVTFFGLLVPMLYQYYQHQVMIVAGAYSRYAYFEWSLIFLDVGFDALSYHDFKTISINLSLDGLLQTNFFTTNVDEKKKTVEKIDIKKEVVETVSVPDEKDVSKVDDIKDLVSYDSYLYIIVNTFNAFIFWSNLTALVCSIWHFPLWYMGISGYEAAILGYTGPILLYLPFAQLIVRKHGFMLGAIIGVGSYAIRKPESRLITVSIGTAITMAYFALNLIRISDYQVLNSYILTWIYGLVVSVAVKMRFYSNNPIWPILHDEDQGWNKEAMLLILISSMVTPYVNQTNFIKSSITKPKIGFFSKVFIAIGFGSLIFSIHQMFVDASTIIYWSWEGYGETQGPLQWPWSAATCAVMLFGASTSFVFVRRPLVPSIVLTASTAVLYSSDIKEWPKFIGGLFYVVSVVWCIPNIIVAASDAKSIAVFAFGFFLYVILVLAHVWTVAYAFVPFGWVLRERLHVVLAIGTGGILLGALFSGKTKSVVSTSMSKRFKCIITLLTLVVAGAIGGFTYQIRPIGTPEPYHPDSKLITAGIWTIHFGLDNNMWASEDGMSELFSDMELDIVGLLETDTQRITMGNRDLTNKIAHDLNMYADFGPGPNKNTWGCVLLSKFPIINSTHYLLPSPVGELAPAIYATIKTYDDVLVDIFVFHSGQEEDEEDRRLQSEGMAKIMGSSNRPAILLSYLVTDPHVDNYNNYVSETSGMHDIDPSDDDRWCEYILYKDIKRTGYARISRGTITDTELQVGKFQVLNSEQLQEQGDAIYNTDYNNESQSEDMEFPEMFLGEEGSEYLQIIDCMLFDNLKFLILPNSETAAGKIICKTIKAEGGKIIEEKERIDSSTVIIIKDGFIDKDSNKILNKDIFKREFDLEYGIVIPLIEAKDLKCVSVSDISDFIKKGQVNLDTFPTMAEVLGITQISDDSLHVLTESSKTSSSTEGTESTDISDHPTTSDYLVSEPSLQNVQKVLLEHNKEQSKAKHMSTDDNNNDALIKTMDNLYMKYKSEGDVFRARSYKLAKTSIENSDFKIKSGKEAQRNLKHIGASIAKKIQFILDRGELIGLNESLQSSNQLSYFMHCHGVGSKLARRWDMMNIRTFKNVIDIVPEDMINEWSSLFGWAYYEDWGKKIPRAECEEHLKIVRRALDKVSPECQVELLGSYARGKETCGDVDLMFYKKNCDDIKEVGKIMGDLAVELVKVNYIKCTLQMNSQLETYMGPTIKSLFRKCKLTVSKTVMRRWEDDHIIKKYYFGVKLPQEIHKKYYCSALNQQYEPLKKEDQFLSESVEDRPGNPICRRLDFFCCRWSELGAARIHYIGSDEFNRWIRLRAISMGLSLTQHGLFKGDQLLESMDEHKIFEYLN</sequence>
<dbReference type="Pfam" id="PF23022">
    <property type="entry name" value="6TM_1st_PGAP2IP"/>
    <property type="match status" value="1"/>
</dbReference>
<reference evidence="12 13" key="1">
    <citation type="submission" date="2020-11" db="EMBL/GenBank/DDBJ databases">
        <title>Kefir isolates.</title>
        <authorList>
            <person name="Marcisauskas S."/>
            <person name="Kim Y."/>
            <person name="Blasche S."/>
        </authorList>
    </citation>
    <scope>NUCLEOTIDE SEQUENCE [LARGE SCALE GENOMIC DNA]</scope>
    <source>
        <strain evidence="12 13">OG2</strain>
    </source>
</reference>
<dbReference type="Gene3D" id="3.30.460.10">
    <property type="entry name" value="Beta Polymerase, domain 2"/>
    <property type="match status" value="1"/>
</dbReference>
<dbReference type="Gene3D" id="1.10.150.110">
    <property type="entry name" value="DNA polymerase beta, N-terminal domain-like"/>
    <property type="match status" value="1"/>
</dbReference>
<dbReference type="Pfam" id="PF14791">
    <property type="entry name" value="DNA_pol_B_thumb"/>
    <property type="match status" value="1"/>
</dbReference>
<gene>
    <name evidence="12" type="ORF">C6P45_001950</name>
</gene>
<dbReference type="Pfam" id="PF10391">
    <property type="entry name" value="DNA_pol_lambd_f"/>
    <property type="match status" value="1"/>
</dbReference>
<evidence type="ECO:0000313" key="13">
    <source>
        <dbReference type="Proteomes" id="UP000750334"/>
    </source>
</evidence>
<evidence type="ECO:0000313" key="12">
    <source>
        <dbReference type="EMBL" id="KAG0672487.1"/>
    </source>
</evidence>
<dbReference type="GO" id="GO:0003887">
    <property type="term" value="F:DNA-directed DNA polymerase activity"/>
    <property type="evidence" value="ECO:0007669"/>
    <property type="project" value="UniProtKB-KW"/>
</dbReference>
<evidence type="ECO:0000256" key="6">
    <source>
        <dbReference type="ARBA" id="ARBA00023204"/>
    </source>
</evidence>
<feature type="transmembrane region" description="Helical" evidence="10">
    <location>
        <begin position="544"/>
        <end position="564"/>
    </location>
</feature>
<dbReference type="GO" id="GO:0016020">
    <property type="term" value="C:membrane"/>
    <property type="evidence" value="ECO:0007669"/>
    <property type="project" value="GOC"/>
</dbReference>
<dbReference type="InterPro" id="IPR010996">
    <property type="entry name" value="HHH_MUS81"/>
</dbReference>
<name>A0A9P6WEW2_MAUEX</name>
<dbReference type="Proteomes" id="UP000750334">
    <property type="component" value="Unassembled WGS sequence"/>
</dbReference>
<dbReference type="Gene3D" id="3.30.210.10">
    <property type="entry name" value="DNA polymerase, thumb domain"/>
    <property type="match status" value="1"/>
</dbReference>
<dbReference type="InterPro" id="IPR019402">
    <property type="entry name" value="CWH43_N"/>
</dbReference>
<dbReference type="GO" id="GO:0005783">
    <property type="term" value="C:endoplasmic reticulum"/>
    <property type="evidence" value="ECO:0007669"/>
    <property type="project" value="TreeGrafter"/>
</dbReference>
<dbReference type="InterPro" id="IPR022312">
    <property type="entry name" value="DNA_pol_X"/>
</dbReference>
<dbReference type="SMART" id="SM00483">
    <property type="entry name" value="POLXc"/>
    <property type="match status" value="1"/>
</dbReference>
<evidence type="ECO:0000256" key="2">
    <source>
        <dbReference type="ARBA" id="ARBA00022679"/>
    </source>
</evidence>
<keyword evidence="3" id="KW-0548">Nucleotidyltransferase</keyword>
<feature type="transmembrane region" description="Helical" evidence="10">
    <location>
        <begin position="455"/>
        <end position="483"/>
    </location>
</feature>
<dbReference type="GO" id="GO:0031505">
    <property type="term" value="P:fungal-type cell wall organization"/>
    <property type="evidence" value="ECO:0007669"/>
    <property type="project" value="TreeGrafter"/>
</dbReference>
<dbReference type="Pfam" id="PF14716">
    <property type="entry name" value="HHH_8"/>
    <property type="match status" value="1"/>
</dbReference>
<dbReference type="GO" id="GO:0003677">
    <property type="term" value="F:DNA binding"/>
    <property type="evidence" value="ECO:0007669"/>
    <property type="project" value="InterPro"/>
</dbReference>
<dbReference type="Pfam" id="PF14792">
    <property type="entry name" value="DNA_pol_B_palm"/>
    <property type="match status" value="1"/>
</dbReference>
<feature type="transmembrane region" description="Helical" evidence="10">
    <location>
        <begin position="640"/>
        <end position="660"/>
    </location>
</feature>
<evidence type="ECO:0000256" key="5">
    <source>
        <dbReference type="ARBA" id="ARBA00022932"/>
    </source>
</evidence>
<dbReference type="Pfam" id="PF23021">
    <property type="entry name" value="6TM_2nd_PGAP2IP"/>
    <property type="match status" value="1"/>
</dbReference>
<keyword evidence="5" id="KW-0239">DNA-directed DNA polymerase</keyword>
<dbReference type="PANTHER" id="PTHR14859:SF1">
    <property type="entry name" value="PGAP2-INTERACTING PROTEIN"/>
    <property type="match status" value="1"/>
</dbReference>
<feature type="transmembrane region" description="Helical" evidence="10">
    <location>
        <begin position="65"/>
        <end position="83"/>
    </location>
</feature>
<proteinExistence type="predicted"/>
<feature type="transmembrane region" description="Helical" evidence="10">
    <location>
        <begin position="495"/>
        <end position="515"/>
    </location>
</feature>
<evidence type="ECO:0000256" key="9">
    <source>
        <dbReference type="SAM" id="MobiDB-lite"/>
    </source>
</evidence>
<dbReference type="OrthoDB" id="68581at2759"/>
<dbReference type="GO" id="GO:0006281">
    <property type="term" value="P:DNA repair"/>
    <property type="evidence" value="ECO:0007669"/>
    <property type="project" value="UniProtKB-KW"/>
</dbReference>
<dbReference type="CDD" id="cd00141">
    <property type="entry name" value="NT_POLXc"/>
    <property type="match status" value="1"/>
</dbReference>
<dbReference type="InterPro" id="IPR057315">
    <property type="entry name" value="Exo_endo_phos_PGAP2IP_C"/>
</dbReference>
<evidence type="ECO:0000256" key="7">
    <source>
        <dbReference type="ARBA" id="ARBA00049244"/>
    </source>
</evidence>
<keyword evidence="10" id="KW-0472">Membrane</keyword>
<evidence type="ECO:0000259" key="11">
    <source>
        <dbReference type="SMART" id="SM00483"/>
    </source>
</evidence>
<keyword evidence="13" id="KW-1185">Reference proteome</keyword>
<dbReference type="Pfam" id="PF23226">
    <property type="entry name" value="Exo_endo_phos_PGAP2IP"/>
    <property type="match status" value="1"/>
</dbReference>
<dbReference type="InterPro" id="IPR043519">
    <property type="entry name" value="NT_sf"/>
</dbReference>
<dbReference type="EMBL" id="PUHR01000002">
    <property type="protein sequence ID" value="KAG0672487.1"/>
    <property type="molecule type" value="Genomic_DNA"/>
</dbReference>
<protein>
    <recommendedName>
        <fullName evidence="1">DNA-directed DNA polymerase</fullName>
        <ecNumber evidence="1">2.7.7.7</ecNumber>
    </recommendedName>
</protein>
<accession>A0A9P6WEW2</accession>
<evidence type="ECO:0000256" key="8">
    <source>
        <dbReference type="PIRSR" id="PIRSR622312-50"/>
    </source>
</evidence>
<feature type="transmembrane region" description="Helical" evidence="10">
    <location>
        <begin position="90"/>
        <end position="109"/>
    </location>
</feature>
<feature type="region of interest" description="Disordered" evidence="9">
    <location>
        <begin position="1073"/>
        <end position="1099"/>
    </location>
</feature>
<dbReference type="PRINTS" id="PR00869">
    <property type="entry name" value="DNAPOLX"/>
</dbReference>
<dbReference type="SUPFAM" id="SSF56219">
    <property type="entry name" value="DNase I-like"/>
    <property type="match status" value="1"/>
</dbReference>
<feature type="transmembrane region" description="Helical" evidence="10">
    <location>
        <begin position="609"/>
        <end position="628"/>
    </location>
</feature>
<dbReference type="GO" id="GO:0006506">
    <property type="term" value="P:GPI anchor biosynthetic process"/>
    <property type="evidence" value="ECO:0007669"/>
    <property type="project" value="TreeGrafter"/>
</dbReference>
<keyword evidence="10" id="KW-1133">Transmembrane helix</keyword>
<evidence type="ECO:0000256" key="3">
    <source>
        <dbReference type="ARBA" id="ARBA00022695"/>
    </source>
</evidence>
<keyword evidence="2" id="KW-0808">Transferase</keyword>
<dbReference type="InterPro" id="IPR027421">
    <property type="entry name" value="DNA_pol_lamdba_lyase_dom_sf"/>
</dbReference>
<feature type="transmembrane region" description="Helical" evidence="10">
    <location>
        <begin position="267"/>
        <end position="289"/>
    </location>
</feature>
<dbReference type="InterPro" id="IPR053911">
    <property type="entry name" value="PGAP2IP_TM_2nd"/>
</dbReference>
<dbReference type="Gene3D" id="3.60.10.10">
    <property type="entry name" value="Endonuclease/exonuclease/phosphatase"/>
    <property type="match status" value="1"/>
</dbReference>
<dbReference type="InterPro" id="IPR051916">
    <property type="entry name" value="GPI-anchor_lipid_remodeler"/>
</dbReference>
<dbReference type="InterPro" id="IPR028207">
    <property type="entry name" value="DNA_pol_B_palm_palm"/>
</dbReference>
<comment type="catalytic activity">
    <reaction evidence="7">
        <text>DNA(n) + a 2'-deoxyribonucleoside 5'-triphosphate = DNA(n+1) + diphosphate</text>
        <dbReference type="Rhea" id="RHEA:22508"/>
        <dbReference type="Rhea" id="RHEA-COMP:17339"/>
        <dbReference type="Rhea" id="RHEA-COMP:17340"/>
        <dbReference type="ChEBI" id="CHEBI:33019"/>
        <dbReference type="ChEBI" id="CHEBI:61560"/>
        <dbReference type="ChEBI" id="CHEBI:173112"/>
        <dbReference type="EC" id="2.7.7.7"/>
    </reaction>
</comment>
<evidence type="ECO:0000256" key="4">
    <source>
        <dbReference type="ARBA" id="ARBA00022763"/>
    </source>
</evidence>
<dbReference type="SUPFAM" id="SSF81585">
    <property type="entry name" value="PsbU/PolX domain-like"/>
    <property type="match status" value="1"/>
</dbReference>
<dbReference type="FunFam" id="3.60.10.10:FF:000031">
    <property type="entry name" value="Calcofluor white hypersensitive protein"/>
    <property type="match status" value="1"/>
</dbReference>
<dbReference type="InterPro" id="IPR018944">
    <property type="entry name" value="DNA_pol_lambd_fingers_domain"/>
</dbReference>
<dbReference type="InterPro" id="IPR002008">
    <property type="entry name" value="DNA_pol_X_beta-like"/>
</dbReference>
<feature type="transmembrane region" description="Helical" evidence="10">
    <location>
        <begin position="121"/>
        <end position="141"/>
    </location>
</feature>
<dbReference type="SUPFAM" id="SSF47802">
    <property type="entry name" value="DNA polymerase beta, N-terminal domain-like"/>
    <property type="match status" value="1"/>
</dbReference>
<keyword evidence="4" id="KW-0227">DNA damage</keyword>
<keyword evidence="10" id="KW-0812">Transmembrane</keyword>
<dbReference type="InterPro" id="IPR036691">
    <property type="entry name" value="Endo/exonu/phosph_ase_sf"/>
</dbReference>
<feature type="domain" description="DNA-directed DNA polymerase X" evidence="11">
    <location>
        <begin position="1131"/>
        <end position="1503"/>
    </location>
</feature>
<organism evidence="12 13">
    <name type="scientific">Maudiozyma exigua</name>
    <name type="common">Yeast</name>
    <name type="synonym">Kazachstania exigua</name>
    <dbReference type="NCBI Taxonomy" id="34358"/>
    <lineage>
        <taxon>Eukaryota</taxon>
        <taxon>Fungi</taxon>
        <taxon>Dikarya</taxon>
        <taxon>Ascomycota</taxon>
        <taxon>Saccharomycotina</taxon>
        <taxon>Saccharomycetes</taxon>
        <taxon>Saccharomycetales</taxon>
        <taxon>Saccharomycetaceae</taxon>
        <taxon>Maudiozyma</taxon>
    </lineage>
</organism>
<dbReference type="InterPro" id="IPR053912">
    <property type="entry name" value="PGAP2IP_TM_1nd"/>
</dbReference>
<feature type="transmembrane region" description="Helical" evidence="10">
    <location>
        <begin position="12"/>
        <end position="31"/>
    </location>
</feature>
<feature type="transmembrane region" description="Helical" evidence="10">
    <location>
        <begin position="296"/>
        <end position="319"/>
    </location>
</feature>
<dbReference type="InterPro" id="IPR002054">
    <property type="entry name" value="DNA-dir_DNA_pol_X"/>
</dbReference>
<dbReference type="InterPro" id="IPR037160">
    <property type="entry name" value="DNA_Pol_thumb_sf"/>
</dbReference>
<keyword evidence="6" id="KW-0234">DNA repair</keyword>
<dbReference type="EC" id="2.7.7.7" evidence="1"/>
<evidence type="ECO:0000256" key="1">
    <source>
        <dbReference type="ARBA" id="ARBA00012417"/>
    </source>
</evidence>
<evidence type="ECO:0000256" key="10">
    <source>
        <dbReference type="SAM" id="Phobius"/>
    </source>
</evidence>